<evidence type="ECO:0000259" key="2">
    <source>
        <dbReference type="Pfam" id="PF04981"/>
    </source>
</evidence>
<dbReference type="EMBL" id="CP126655">
    <property type="protein sequence ID" value="WJZ92779.1"/>
    <property type="molecule type" value="Genomic_DNA"/>
</dbReference>
<accession>A0ABY9CC36</accession>
<dbReference type="PANTHER" id="PTHR12746">
    <property type="entry name" value="NONSENSE-MEDIATED MRNA DECAY PROTEIN 3"/>
    <property type="match status" value="1"/>
</dbReference>
<comment type="subcellular location">
    <subcellularLocation>
        <location evidence="1">Cytoplasm</location>
    </subcellularLocation>
    <subcellularLocation>
        <location evidence="1">Nucleus</location>
    </subcellularLocation>
</comment>
<protein>
    <recommendedName>
        <fullName evidence="1">60S ribosomal export protein NMD3</fullName>
    </recommendedName>
</protein>
<proteinExistence type="inferred from homology"/>
<dbReference type="InterPro" id="IPR007064">
    <property type="entry name" value="Nmd3_N"/>
</dbReference>
<keyword evidence="4" id="KW-1185">Reference proteome</keyword>
<dbReference type="InterPro" id="IPR039768">
    <property type="entry name" value="Nmd3"/>
</dbReference>
<keyword evidence="1" id="KW-0539">Nucleus</keyword>
<organism evidence="3 4">
    <name type="scientific">Vitis vinifera</name>
    <name type="common">Grape</name>
    <dbReference type="NCBI Taxonomy" id="29760"/>
    <lineage>
        <taxon>Eukaryota</taxon>
        <taxon>Viridiplantae</taxon>
        <taxon>Streptophyta</taxon>
        <taxon>Embryophyta</taxon>
        <taxon>Tracheophyta</taxon>
        <taxon>Spermatophyta</taxon>
        <taxon>Magnoliopsida</taxon>
        <taxon>eudicotyledons</taxon>
        <taxon>Gunneridae</taxon>
        <taxon>Pentapetalae</taxon>
        <taxon>rosids</taxon>
        <taxon>Vitales</taxon>
        <taxon>Vitaceae</taxon>
        <taxon>Viteae</taxon>
        <taxon>Vitis</taxon>
    </lineage>
</organism>
<comment type="similarity">
    <text evidence="1">Belongs to the NMD3 family.</text>
</comment>
<name>A0ABY9CC36_VITVI</name>
<evidence type="ECO:0000313" key="4">
    <source>
        <dbReference type="Proteomes" id="UP001227230"/>
    </source>
</evidence>
<evidence type="ECO:0000256" key="1">
    <source>
        <dbReference type="RuleBase" id="RU364108"/>
    </source>
</evidence>
<evidence type="ECO:0000313" key="3">
    <source>
        <dbReference type="EMBL" id="WJZ92779.1"/>
    </source>
</evidence>
<dbReference type="PANTHER" id="PTHR12746:SF2">
    <property type="entry name" value="60S RIBOSOMAL EXPORT PROTEIN NMD3"/>
    <property type="match status" value="1"/>
</dbReference>
<sequence>MCESCSRVQANPDQWVASVQLRQHVSHKQTFFYLEELIFRHDAESRVIKIKQIYCWWKKWPLLT</sequence>
<gene>
    <name evidence="3" type="ORF">VitviT2T_011756</name>
</gene>
<dbReference type="Proteomes" id="UP001227230">
    <property type="component" value="Chromosome 8"/>
</dbReference>
<comment type="function">
    <text evidence="1">Acts as an adapter for the XPO1/CRM1-mediated export of the 60S ribosomal subunit.</text>
</comment>
<feature type="domain" description="Nmd3 N-terminal" evidence="2">
    <location>
        <begin position="1"/>
        <end position="52"/>
    </location>
</feature>
<reference evidence="3 4" key="1">
    <citation type="journal article" date="2023" name="Hortic Res">
        <title>The complete reference genome for grapevine (Vitis vinifera L.) genetics and breeding.</title>
        <authorList>
            <person name="Shi X."/>
            <person name="Cao S."/>
            <person name="Wang X."/>
            <person name="Huang S."/>
            <person name="Wang Y."/>
            <person name="Liu Z."/>
            <person name="Liu W."/>
            <person name="Leng X."/>
            <person name="Peng Y."/>
            <person name="Wang N."/>
            <person name="Wang Y."/>
            <person name="Ma Z."/>
            <person name="Xu X."/>
            <person name="Zhang F."/>
            <person name="Xue H."/>
            <person name="Zhong H."/>
            <person name="Wang Y."/>
            <person name="Zhang K."/>
            <person name="Velt A."/>
            <person name="Avia K."/>
            <person name="Holtgrawe D."/>
            <person name="Grimplet J."/>
            <person name="Matus J.T."/>
            <person name="Ware D."/>
            <person name="Wu X."/>
            <person name="Wang H."/>
            <person name="Liu C."/>
            <person name="Fang Y."/>
            <person name="Rustenholz C."/>
            <person name="Cheng Z."/>
            <person name="Xiao H."/>
            <person name="Zhou Y."/>
        </authorList>
    </citation>
    <scope>NUCLEOTIDE SEQUENCE [LARGE SCALE GENOMIC DNA]</scope>
    <source>
        <strain evidence="4">cv. Pinot noir / PN40024</strain>
        <tissue evidence="3">Leaf</tissue>
    </source>
</reference>
<keyword evidence="1" id="KW-0813">Transport</keyword>
<dbReference type="Pfam" id="PF04981">
    <property type="entry name" value="NMD3"/>
    <property type="match status" value="1"/>
</dbReference>
<keyword evidence="1" id="KW-0963">Cytoplasm</keyword>
<keyword evidence="1" id="KW-0653">Protein transport</keyword>